<evidence type="ECO:0008006" key="3">
    <source>
        <dbReference type="Google" id="ProtNLM"/>
    </source>
</evidence>
<proteinExistence type="predicted"/>
<evidence type="ECO:0000313" key="1">
    <source>
        <dbReference type="EMBL" id="QSX76102.1"/>
    </source>
</evidence>
<accession>A0ABX7RD72</accession>
<protein>
    <recommendedName>
        <fullName evidence="3">STAS/SEC14 domain-containing protein</fullName>
    </recommendedName>
</protein>
<evidence type="ECO:0000313" key="2">
    <source>
        <dbReference type="Proteomes" id="UP000663400"/>
    </source>
</evidence>
<dbReference type="Proteomes" id="UP000663400">
    <property type="component" value="Chromosome"/>
</dbReference>
<dbReference type="RefSeq" id="WP_200605464.1">
    <property type="nucleotide sequence ID" value="NZ_CP071517.1"/>
</dbReference>
<name>A0ABX7RD72_9GAMM</name>
<sequence>MLRQVMQAQLQVEIEDHDFGLRVQVSGEENLDNTLAYWREIMPRLEVAQGNGVLLVDELTGEAMQEHEWLELVLALEYARLWRYRIAHVKSRGVQDVEYCALYARDAGVDAAVFTSELEAERWLRRPVTLPA</sequence>
<reference evidence="1 2" key="1">
    <citation type="submission" date="2021-02" db="EMBL/GenBank/DDBJ databases">
        <title>Lysobacter arenosi sp. nov., isolated from soil of gangwondo yeongwol, south Korea.</title>
        <authorList>
            <person name="Kim K.R."/>
            <person name="Kim K.H."/>
            <person name="Jeon C.O."/>
        </authorList>
    </citation>
    <scope>NUCLEOTIDE SEQUENCE [LARGE SCALE GENOMIC DNA]</scope>
    <source>
        <strain evidence="1 2">R7</strain>
    </source>
</reference>
<organism evidence="1 2">
    <name type="scientific">Lysobacter arenosi</name>
    <dbReference type="NCBI Taxonomy" id="2795387"/>
    <lineage>
        <taxon>Bacteria</taxon>
        <taxon>Pseudomonadati</taxon>
        <taxon>Pseudomonadota</taxon>
        <taxon>Gammaproteobacteria</taxon>
        <taxon>Lysobacterales</taxon>
        <taxon>Lysobacteraceae</taxon>
        <taxon>Lysobacter</taxon>
    </lineage>
</organism>
<keyword evidence="2" id="KW-1185">Reference proteome</keyword>
<dbReference type="EMBL" id="CP071517">
    <property type="protein sequence ID" value="QSX76102.1"/>
    <property type="molecule type" value="Genomic_DNA"/>
</dbReference>
<gene>
    <name evidence="1" type="ORF">HIV01_006285</name>
</gene>